<name>A0A7S2QMU7_9DINO</name>
<reference evidence="2" key="1">
    <citation type="submission" date="2021-01" db="EMBL/GenBank/DDBJ databases">
        <authorList>
            <person name="Corre E."/>
            <person name="Pelletier E."/>
            <person name="Niang G."/>
            <person name="Scheremetjew M."/>
            <person name="Finn R."/>
            <person name="Kale V."/>
            <person name="Holt S."/>
            <person name="Cochrane G."/>
            <person name="Meng A."/>
            <person name="Brown T."/>
            <person name="Cohen L."/>
        </authorList>
    </citation>
    <scope>NUCLEOTIDE SEQUENCE</scope>
    <source>
        <strain evidence="2">RCC3387</strain>
    </source>
</reference>
<evidence type="ECO:0000313" key="2">
    <source>
        <dbReference type="EMBL" id="CAD9646516.1"/>
    </source>
</evidence>
<accession>A0A7S2QMU7</accession>
<proteinExistence type="predicted"/>
<protein>
    <submittedName>
        <fullName evidence="2">Uncharacterized protein</fullName>
    </submittedName>
</protein>
<evidence type="ECO:0000256" key="1">
    <source>
        <dbReference type="SAM" id="MobiDB-lite"/>
    </source>
</evidence>
<gene>
    <name evidence="2" type="ORF">BRAN1462_LOCUS64338</name>
</gene>
<feature type="region of interest" description="Disordered" evidence="1">
    <location>
        <begin position="1"/>
        <end position="32"/>
    </location>
</feature>
<dbReference type="EMBL" id="HBGW01101751">
    <property type="protein sequence ID" value="CAD9646516.1"/>
    <property type="molecule type" value="Transcribed_RNA"/>
</dbReference>
<organism evidence="2">
    <name type="scientific">Zooxanthella nutricula</name>
    <dbReference type="NCBI Taxonomy" id="1333877"/>
    <lineage>
        <taxon>Eukaryota</taxon>
        <taxon>Sar</taxon>
        <taxon>Alveolata</taxon>
        <taxon>Dinophyceae</taxon>
        <taxon>Peridiniales</taxon>
        <taxon>Peridiniales incertae sedis</taxon>
        <taxon>Zooxanthella</taxon>
    </lineage>
</organism>
<sequence>MVRTSPATPKALFKTPRGKGTPKSASKEAQDSECPLVKHIPEIVKTGDDVEDITREDERKAFITVVQHMWKDRSLINPTKAFVLRTVANKQNDVSVVAAFEGKVVTLQKLPVEWVAAWLVKHIGGNITLACLDLAKCKDNDIVYRLLGIVVGLPLTTVIPDEFREHVVVSHYFVSRMNLLGRQIQVRDSMKADGTYDKATGSPYTLVWDDSTGLLSRLVYSNGATSDIPAHIPIDRTWKVSAWYDDVACTIGKPPLSHALRSFFAKGQGPHSFAVIKKKFIEDLTAAKAAVSDPASAARTAAEVAVPEGDVFEKANAQRSKENSDKAREVLEKFRERKRKASEVSLV</sequence>
<dbReference type="AlphaFoldDB" id="A0A7S2QMU7"/>